<name>A0A2P6QK95_ROSCH</name>
<keyword evidence="1" id="KW-1133">Transmembrane helix</keyword>
<organism evidence="2 3">
    <name type="scientific">Rosa chinensis</name>
    <name type="common">China rose</name>
    <dbReference type="NCBI Taxonomy" id="74649"/>
    <lineage>
        <taxon>Eukaryota</taxon>
        <taxon>Viridiplantae</taxon>
        <taxon>Streptophyta</taxon>
        <taxon>Embryophyta</taxon>
        <taxon>Tracheophyta</taxon>
        <taxon>Spermatophyta</taxon>
        <taxon>Magnoliopsida</taxon>
        <taxon>eudicotyledons</taxon>
        <taxon>Gunneridae</taxon>
        <taxon>Pentapetalae</taxon>
        <taxon>rosids</taxon>
        <taxon>fabids</taxon>
        <taxon>Rosales</taxon>
        <taxon>Rosaceae</taxon>
        <taxon>Rosoideae</taxon>
        <taxon>Rosoideae incertae sedis</taxon>
        <taxon>Rosa</taxon>
    </lineage>
</organism>
<reference evidence="2 3" key="1">
    <citation type="journal article" date="2018" name="Nat. Genet.">
        <title>The Rosa genome provides new insights in the design of modern roses.</title>
        <authorList>
            <person name="Bendahmane M."/>
        </authorList>
    </citation>
    <scope>NUCLEOTIDE SEQUENCE [LARGE SCALE GENOMIC DNA]</scope>
    <source>
        <strain evidence="3">cv. Old Blush</strain>
    </source>
</reference>
<evidence type="ECO:0000256" key="1">
    <source>
        <dbReference type="SAM" id="Phobius"/>
    </source>
</evidence>
<dbReference type="Proteomes" id="UP000238479">
    <property type="component" value="Chromosome 5"/>
</dbReference>
<protein>
    <submittedName>
        <fullName evidence="2">Uncharacterized protein</fullName>
    </submittedName>
</protein>
<evidence type="ECO:0000313" key="3">
    <source>
        <dbReference type="Proteomes" id="UP000238479"/>
    </source>
</evidence>
<keyword evidence="1" id="KW-0472">Membrane</keyword>
<feature type="transmembrane region" description="Helical" evidence="1">
    <location>
        <begin position="12"/>
        <end position="34"/>
    </location>
</feature>
<keyword evidence="1" id="KW-0812">Transmembrane</keyword>
<dbReference type="EMBL" id="PDCK01000043">
    <property type="protein sequence ID" value="PRQ34601.1"/>
    <property type="molecule type" value="Genomic_DNA"/>
</dbReference>
<feature type="transmembrane region" description="Helical" evidence="1">
    <location>
        <begin position="40"/>
        <end position="56"/>
    </location>
</feature>
<evidence type="ECO:0000313" key="2">
    <source>
        <dbReference type="EMBL" id="PRQ34601.1"/>
    </source>
</evidence>
<dbReference type="Gramene" id="PRQ34601">
    <property type="protein sequence ID" value="PRQ34601"/>
    <property type="gene ID" value="RchiOBHm_Chr5g0070841"/>
</dbReference>
<proteinExistence type="predicted"/>
<sequence>MAQPLQDSIFGYFVGVVFKVSHNSFLAICDYPYFLPHFSTLYYLNFVILMSMLMGCE</sequence>
<accession>A0A2P6QK95</accession>
<keyword evidence="3" id="KW-1185">Reference proteome</keyword>
<gene>
    <name evidence="2" type="ORF">RchiOBHm_Chr5g0070841</name>
</gene>
<dbReference type="AlphaFoldDB" id="A0A2P6QK95"/>
<comment type="caution">
    <text evidence="2">The sequence shown here is derived from an EMBL/GenBank/DDBJ whole genome shotgun (WGS) entry which is preliminary data.</text>
</comment>